<keyword evidence="2" id="KW-1185">Reference proteome</keyword>
<dbReference type="Proteomes" id="UP000015578">
    <property type="component" value="Segment"/>
</dbReference>
<dbReference type="RefSeq" id="YP_008409265.1">
    <property type="nucleotide sequence ID" value="NC_022057.1"/>
</dbReference>
<dbReference type="KEGG" id="vg:16546106"/>
<accession>S5Y3L5</accession>
<protein>
    <submittedName>
        <fullName evidence="1">Uncharacterized protein</fullName>
    </submittedName>
</protein>
<dbReference type="PROSITE" id="PS51257">
    <property type="entry name" value="PROKAR_LIPOPROTEIN"/>
    <property type="match status" value="1"/>
</dbReference>
<evidence type="ECO:0000313" key="2">
    <source>
        <dbReference type="Proteomes" id="UP000015578"/>
    </source>
</evidence>
<name>S5Y3L5_9CAUD</name>
<reference evidence="1 2" key="1">
    <citation type="submission" date="2013-05" db="EMBL/GenBank/DDBJ databases">
        <authorList>
            <person name="Farina J."/>
            <person name="Richards K."/>
            <person name="Hiller J."/>
            <person name="Gannon D."/>
            <person name="Reifsnyder R."/>
            <person name="Vogel A."/>
            <person name="Ganski A."/>
            <person name="Massaley M."/>
            <person name="Carzo S."/>
            <person name="Brower C."/>
            <person name="Semler R."/>
            <person name="Smith V."/>
            <person name="Friel S."/>
            <person name="Flynn L."/>
            <person name="Moran D.J."/>
            <person name="Wodarski D.M."/>
            <person name="Harrison M.A."/>
            <person name="Dunbar D.A."/>
            <person name="Wang X."/>
            <person name="Crowell R."/>
            <person name="Bostrom M.A."/>
            <person name="Burke M."/>
            <person name="Wright G.M."/>
            <person name="Gregory S.G."/>
            <person name="Colman S.D."/>
            <person name="Bradley K.W."/>
            <person name="Khaja R."/>
            <person name="Lewis M.F."/>
            <person name="Barker L.P."/>
            <person name="Asai D.J."/>
            <person name="Bowman C.A."/>
            <person name="Russell D.A."/>
            <person name="Pope W.H."/>
            <person name="Jacobs-Sera D."/>
            <person name="Hendrix R.W."/>
            <person name="Hatfull G.F."/>
        </authorList>
    </citation>
    <scope>NUCLEOTIDE SEQUENCE [LARGE SCALE GENOMIC DNA]</scope>
</reference>
<sequence length="86" mass="8852">MKSRIIAATASVAILTGTGIGWATIVTPATASACTPTNAQGGGWGGTRQTCLPDGGMQICDNGWAPFVGRIENCFIAYPGHPRYVP</sequence>
<evidence type="ECO:0000313" key="1">
    <source>
        <dbReference type="EMBL" id="AGT12067.1"/>
    </source>
</evidence>
<dbReference type="EMBL" id="KF017002">
    <property type="protein sequence ID" value="AGT12067.1"/>
    <property type="molecule type" value="Genomic_DNA"/>
</dbReference>
<organism evidence="1 2">
    <name type="scientific">Mycobacterium phage Catdawg</name>
    <dbReference type="NCBI Taxonomy" id="1340819"/>
    <lineage>
        <taxon>Viruses</taxon>
        <taxon>Duplodnaviria</taxon>
        <taxon>Heunggongvirae</taxon>
        <taxon>Uroviricota</taxon>
        <taxon>Caudoviricetes</taxon>
        <taxon>Corndogvirus</taxon>
        <taxon>Corndogvirus catdawg</taxon>
    </lineage>
</organism>
<proteinExistence type="predicted"/>
<dbReference type="GeneID" id="16546106"/>
<gene>
    <name evidence="1" type="primary">96</name>
    <name evidence="1" type="ORF">PBI_CATDAWG_96</name>
</gene>